<gene>
    <name evidence="5" type="ORF">SAMN05421850_1341</name>
</gene>
<dbReference type="GO" id="GO:0032259">
    <property type="term" value="P:methylation"/>
    <property type="evidence" value="ECO:0007669"/>
    <property type="project" value="UniProtKB-KW"/>
</dbReference>
<dbReference type="Gene3D" id="3.20.20.330">
    <property type="entry name" value="Homocysteine-binding-like domain"/>
    <property type="match status" value="1"/>
</dbReference>
<keyword evidence="1 3" id="KW-0489">Methyltransferase</keyword>
<dbReference type="AlphaFoldDB" id="A0A1G8TTM8"/>
<dbReference type="InterPro" id="IPR003726">
    <property type="entry name" value="HCY_dom"/>
</dbReference>
<dbReference type="EMBL" id="FNEB01000034">
    <property type="protein sequence ID" value="SDJ44872.1"/>
    <property type="molecule type" value="Genomic_DNA"/>
</dbReference>
<dbReference type="Pfam" id="PF02574">
    <property type="entry name" value="S-methyl_trans"/>
    <property type="match status" value="1"/>
</dbReference>
<dbReference type="SUPFAM" id="SSF82282">
    <property type="entry name" value="Homocysteine S-methyltransferase"/>
    <property type="match status" value="1"/>
</dbReference>
<dbReference type="Proteomes" id="UP000199340">
    <property type="component" value="Unassembled WGS sequence"/>
</dbReference>
<accession>A0A1G8TTM8</accession>
<dbReference type="PANTHER" id="PTHR11103:SF18">
    <property type="entry name" value="SLR1189 PROTEIN"/>
    <property type="match status" value="1"/>
</dbReference>
<dbReference type="PANTHER" id="PTHR11103">
    <property type="entry name" value="SLR1189 PROTEIN"/>
    <property type="match status" value="1"/>
</dbReference>
<feature type="domain" description="Hcy-binding" evidence="4">
    <location>
        <begin position="3"/>
        <end position="309"/>
    </location>
</feature>
<evidence type="ECO:0000256" key="1">
    <source>
        <dbReference type="ARBA" id="ARBA00022603"/>
    </source>
</evidence>
<dbReference type="GO" id="GO:0008168">
    <property type="term" value="F:methyltransferase activity"/>
    <property type="evidence" value="ECO:0007669"/>
    <property type="project" value="UniProtKB-UniRule"/>
</dbReference>
<dbReference type="GO" id="GO:0046872">
    <property type="term" value="F:metal ion binding"/>
    <property type="evidence" value="ECO:0007669"/>
    <property type="project" value="UniProtKB-KW"/>
</dbReference>
<protein>
    <submittedName>
        <fullName evidence="5">Homocysteine/selenocysteine methylase (S-methylmethionine-dependent)</fullName>
    </submittedName>
</protein>
<dbReference type="STRING" id="490829.SAMN05421850_1341"/>
<proteinExistence type="predicted"/>
<reference evidence="5 6" key="1">
    <citation type="submission" date="2016-10" db="EMBL/GenBank/DDBJ databases">
        <authorList>
            <person name="de Groot N.N."/>
        </authorList>
    </citation>
    <scope>NUCLEOTIDE SEQUENCE [LARGE SCALE GENOMIC DNA]</scope>
    <source>
        <strain evidence="5 6">DSM 28010</strain>
    </source>
</reference>
<evidence type="ECO:0000313" key="6">
    <source>
        <dbReference type="Proteomes" id="UP000199340"/>
    </source>
</evidence>
<keyword evidence="6" id="KW-1185">Reference proteome</keyword>
<organism evidence="5 6">
    <name type="scientific">Lutimaribacter saemankumensis</name>
    <dbReference type="NCBI Taxonomy" id="490829"/>
    <lineage>
        <taxon>Bacteria</taxon>
        <taxon>Pseudomonadati</taxon>
        <taxon>Pseudomonadota</taxon>
        <taxon>Alphaproteobacteria</taxon>
        <taxon>Rhodobacterales</taxon>
        <taxon>Roseobacteraceae</taxon>
        <taxon>Lutimaribacter</taxon>
    </lineage>
</organism>
<evidence type="ECO:0000256" key="2">
    <source>
        <dbReference type="ARBA" id="ARBA00022679"/>
    </source>
</evidence>
<dbReference type="OrthoDB" id="9803687at2"/>
<comment type="cofactor">
    <cofactor evidence="3">
        <name>Zn(2+)</name>
        <dbReference type="ChEBI" id="CHEBI:29105"/>
    </cofactor>
</comment>
<feature type="binding site" evidence="3">
    <location>
        <position position="294"/>
    </location>
    <ligand>
        <name>Zn(2+)</name>
        <dbReference type="ChEBI" id="CHEBI:29105"/>
    </ligand>
</feature>
<keyword evidence="2 3" id="KW-0808">Transferase</keyword>
<evidence type="ECO:0000259" key="4">
    <source>
        <dbReference type="PROSITE" id="PS50970"/>
    </source>
</evidence>
<name>A0A1G8TTM8_9RHOB</name>
<dbReference type="PROSITE" id="PS50970">
    <property type="entry name" value="HCY"/>
    <property type="match status" value="1"/>
</dbReference>
<evidence type="ECO:0000256" key="3">
    <source>
        <dbReference type="PROSITE-ProRule" id="PRU00333"/>
    </source>
</evidence>
<feature type="binding site" evidence="3">
    <location>
        <position position="295"/>
    </location>
    <ligand>
        <name>Zn(2+)</name>
        <dbReference type="ChEBI" id="CHEBI:29105"/>
    </ligand>
</feature>
<evidence type="ECO:0000313" key="5">
    <source>
        <dbReference type="EMBL" id="SDJ44872.1"/>
    </source>
</evidence>
<feature type="binding site" evidence="3">
    <location>
        <position position="226"/>
    </location>
    <ligand>
        <name>Zn(2+)</name>
        <dbReference type="ChEBI" id="CHEBI:29105"/>
    </ligand>
</feature>
<keyword evidence="3" id="KW-0479">Metal-binding</keyword>
<sequence length="319" mass="35000">MLQTENLPQMNGRNMTCGGGFETWLQYVDGFELRHFCAFELINDERGLACLTDYQRKLIEAAVANGFGVINEGLHYRASRDWGELIGFSREGLEEINIRGIEFYRDLAKEYDSPETPMLVGGVIGPRGDAYNVGRTPDAAEAEDYHSEQIETFRKAGADLISALTFSSVDEAIGLARAAKSQGMPVVISFFVAKGGRLKGGENLEQAISMVDAATNHAPSYYMINCTHPTEFTPALTGGNWTQRLGGFMPNAVAMETLDLCKLGHLEDGDPEELGGQMAELALRFPHINVWGGCCGTDGRHIGEITRQVGEVRRDIRAI</sequence>
<dbReference type="InterPro" id="IPR036589">
    <property type="entry name" value="HCY_dom_sf"/>
</dbReference>
<keyword evidence="3" id="KW-0862">Zinc</keyword>